<sequence length="462" mass="53540">MKKDSEIALYINKLCDLLIQYYQCDYVTEELNKLLEKKKEIENFFTKNILKEIEESPRKFSSFLLDEIKNHLPKPPSIKSSSKIRGQVSALITNRSYWNYSRTFANYLIIYFRENGFYDFIKEYNEKIGLYYTPDDLIKVLEQPQDILRALGVGLYAVRFMINFFTILKHVVQAAMNKKLSSKKVLVQELEKRAYIMTNDMIWGTVSLLSNYNKFFNLTSLTVAQLNLTFLGVDVALFIIRWLYENRQYEQHINELLLQKNNLASPLEWAVIDRQLDILQDEREVQCAYYVINIVAANLLVLAYAASLLLSGPLALACLASASMLGNALYNSCEEYKKYKQASIAVKRETANGKILDDKHHHDLLKELTEECAQAHSDYWKTLIYNTTATAFIITAAAISWPIACVLTIAYIGHRFIETYQKYLQTDNKNQITHDIYRLFRAEESAISPPKLNELSLNYLVT</sequence>
<keyword evidence="1" id="KW-0472">Membrane</keyword>
<feature type="transmembrane region" description="Helical" evidence="1">
    <location>
        <begin position="224"/>
        <end position="244"/>
    </location>
</feature>
<keyword evidence="3" id="KW-1185">Reference proteome</keyword>
<gene>
    <name evidence="2" type="ORF">PXX05_07255</name>
</gene>
<keyword evidence="1" id="KW-1133">Transmembrane helix</keyword>
<name>A0ABY8AZM9_9GAMM</name>
<organism evidence="2 3">
    <name type="scientific">Legionella cardiaca</name>
    <dbReference type="NCBI Taxonomy" id="1071983"/>
    <lineage>
        <taxon>Bacteria</taxon>
        <taxon>Pseudomonadati</taxon>
        <taxon>Pseudomonadota</taxon>
        <taxon>Gammaproteobacteria</taxon>
        <taxon>Legionellales</taxon>
        <taxon>Legionellaceae</taxon>
        <taxon>Legionella</taxon>
    </lineage>
</organism>
<feature type="transmembrane region" description="Helical" evidence="1">
    <location>
        <begin position="287"/>
        <end position="306"/>
    </location>
</feature>
<keyword evidence="1" id="KW-0812">Transmembrane</keyword>
<dbReference type="EMBL" id="CP119078">
    <property type="protein sequence ID" value="WED44577.1"/>
    <property type="molecule type" value="Genomic_DNA"/>
</dbReference>
<accession>A0ABY8AZM9</accession>
<reference evidence="2 3" key="1">
    <citation type="submission" date="2023-02" db="EMBL/GenBank/DDBJ databases">
        <title>Genome Sequence of L. cardiaca H63T.</title>
        <authorList>
            <person name="Lopez A.E."/>
            <person name="Cianciotto N.P."/>
        </authorList>
    </citation>
    <scope>NUCLEOTIDE SEQUENCE [LARGE SCALE GENOMIC DNA]</scope>
    <source>
        <strain evidence="2 3">H63</strain>
    </source>
</reference>
<proteinExistence type="predicted"/>
<dbReference type="Proteomes" id="UP001222087">
    <property type="component" value="Chromosome"/>
</dbReference>
<feature type="transmembrane region" description="Helical" evidence="1">
    <location>
        <begin position="389"/>
        <end position="412"/>
    </location>
</feature>
<evidence type="ECO:0008006" key="4">
    <source>
        <dbReference type="Google" id="ProtNLM"/>
    </source>
</evidence>
<evidence type="ECO:0000313" key="3">
    <source>
        <dbReference type="Proteomes" id="UP001222087"/>
    </source>
</evidence>
<evidence type="ECO:0000256" key="1">
    <source>
        <dbReference type="SAM" id="Phobius"/>
    </source>
</evidence>
<protein>
    <recommendedName>
        <fullName evidence="4">Coiled-coil protein</fullName>
    </recommendedName>
</protein>
<evidence type="ECO:0000313" key="2">
    <source>
        <dbReference type="EMBL" id="WED44577.1"/>
    </source>
</evidence>
<dbReference type="RefSeq" id="WP_275090398.1">
    <property type="nucleotide sequence ID" value="NZ_CP119078.1"/>
</dbReference>